<keyword evidence="2" id="KW-1185">Reference proteome</keyword>
<reference evidence="1" key="1">
    <citation type="journal article" date="2021" name="Environ. Microbiol.">
        <title>Gene family expansions and transcriptome signatures uncover fungal adaptations to wood decay.</title>
        <authorList>
            <person name="Hage H."/>
            <person name="Miyauchi S."/>
            <person name="Viragh M."/>
            <person name="Drula E."/>
            <person name="Min B."/>
            <person name="Chaduli D."/>
            <person name="Navarro D."/>
            <person name="Favel A."/>
            <person name="Norest M."/>
            <person name="Lesage-Meessen L."/>
            <person name="Balint B."/>
            <person name="Merenyi Z."/>
            <person name="de Eugenio L."/>
            <person name="Morin E."/>
            <person name="Martinez A.T."/>
            <person name="Baldrian P."/>
            <person name="Stursova M."/>
            <person name="Martinez M.J."/>
            <person name="Novotny C."/>
            <person name="Magnuson J.K."/>
            <person name="Spatafora J.W."/>
            <person name="Maurice S."/>
            <person name="Pangilinan J."/>
            <person name="Andreopoulos W."/>
            <person name="LaButti K."/>
            <person name="Hundley H."/>
            <person name="Na H."/>
            <person name="Kuo A."/>
            <person name="Barry K."/>
            <person name="Lipzen A."/>
            <person name="Henrissat B."/>
            <person name="Riley R."/>
            <person name="Ahrendt S."/>
            <person name="Nagy L.G."/>
            <person name="Grigoriev I.V."/>
            <person name="Martin F."/>
            <person name="Rosso M.N."/>
        </authorList>
    </citation>
    <scope>NUCLEOTIDE SEQUENCE</scope>
    <source>
        <strain evidence="1">CBS 384.51</strain>
    </source>
</reference>
<evidence type="ECO:0000313" key="2">
    <source>
        <dbReference type="Proteomes" id="UP001055072"/>
    </source>
</evidence>
<keyword evidence="1" id="KW-0030">Aminoacyl-tRNA synthetase</keyword>
<evidence type="ECO:0000313" key="1">
    <source>
        <dbReference type="EMBL" id="KAI0089163.1"/>
    </source>
</evidence>
<dbReference type="Proteomes" id="UP001055072">
    <property type="component" value="Unassembled WGS sequence"/>
</dbReference>
<proteinExistence type="predicted"/>
<keyword evidence="1" id="KW-0436">Ligase</keyword>
<protein>
    <submittedName>
        <fullName evidence="1">Threonyl/alanyl tRNA synthetase</fullName>
    </submittedName>
</protein>
<comment type="caution">
    <text evidence="1">The sequence shown here is derived from an EMBL/GenBank/DDBJ whole genome shotgun (WGS) entry which is preliminary data.</text>
</comment>
<sequence length="495" mass="53541">MAATAIVLPPTTPPDYHRIVSPTLAVPSDPNVSIPVGLLACQRDPLLKETTTTVVSARLVQAAPQPKRAKKNKAAASTEPLVEVVLHDTVIFPEGGGQPSDIGVLTSSDGQLWDVREAKRTGGHAVHYVKVGERGADAALSAFAVGSTVGVALGEAGYYRRLDHMCMHTSQHLLSAVLENTHKLDTLSWSLTEYPTPSYVEIPRALSPEEIAAVQAECNRYVFEGRKVHIEVEELDTEFHQGYKPASVGIPLDYAGGVKRVVIIDGLDRNPCCGTHAPTLHNLQLFLLPTTENLARANSSSARLYFLSGPRLITHLTSTHSYLAQTAKTLNAGAPQVPERVQQVIDERKRMTGRAEDVEKELACLLARELVKEKTDESDAIVAYKHRIDDTPNALGFLTAIATAFVNELATMPSPPKSYLVVFSSSPSSQTTSSQTVVMLFGSDEKKVKEVGDGLRSKLSVKGGGKGQKWSGKFTGVWLDGREGVHVRELLEFSA</sequence>
<accession>A0ACB8U4D1</accession>
<organism evidence="1 2">
    <name type="scientific">Irpex rosettiformis</name>
    <dbReference type="NCBI Taxonomy" id="378272"/>
    <lineage>
        <taxon>Eukaryota</taxon>
        <taxon>Fungi</taxon>
        <taxon>Dikarya</taxon>
        <taxon>Basidiomycota</taxon>
        <taxon>Agaricomycotina</taxon>
        <taxon>Agaricomycetes</taxon>
        <taxon>Polyporales</taxon>
        <taxon>Irpicaceae</taxon>
        <taxon>Irpex</taxon>
    </lineage>
</organism>
<dbReference type="EMBL" id="MU274911">
    <property type="protein sequence ID" value="KAI0089163.1"/>
    <property type="molecule type" value="Genomic_DNA"/>
</dbReference>
<name>A0ACB8U4D1_9APHY</name>
<gene>
    <name evidence="1" type="ORF">BDY19DRAFT_889906</name>
</gene>